<gene>
    <name evidence="1" type="ORF">JOC86_000995</name>
</gene>
<sequence>METDYPDDITAMLKQIETNLEERDSGLEAFI</sequence>
<reference evidence="1 2" key="1">
    <citation type="submission" date="2021-01" db="EMBL/GenBank/DDBJ databases">
        <title>Genomic Encyclopedia of Type Strains, Phase IV (KMG-IV): sequencing the most valuable type-strain genomes for metagenomic binning, comparative biology and taxonomic classification.</title>
        <authorList>
            <person name="Goeker M."/>
        </authorList>
    </citation>
    <scope>NUCLEOTIDE SEQUENCE [LARGE SCALE GENOMIC DNA]</scope>
    <source>
        <strain evidence="1 2">DSM 24834</strain>
    </source>
</reference>
<evidence type="ECO:0000313" key="2">
    <source>
        <dbReference type="Proteomes" id="UP001646157"/>
    </source>
</evidence>
<organism evidence="1 2">
    <name type="scientific">Rossellomorea pakistanensis</name>
    <dbReference type="NCBI Taxonomy" id="992288"/>
    <lineage>
        <taxon>Bacteria</taxon>
        <taxon>Bacillati</taxon>
        <taxon>Bacillota</taxon>
        <taxon>Bacilli</taxon>
        <taxon>Bacillales</taxon>
        <taxon>Bacillaceae</taxon>
        <taxon>Rossellomorea</taxon>
    </lineage>
</organism>
<proteinExistence type="predicted"/>
<accession>A0ABS2N9E5</accession>
<comment type="caution">
    <text evidence="1">The sequence shown here is derived from an EMBL/GenBank/DDBJ whole genome shotgun (WGS) entry which is preliminary data.</text>
</comment>
<protein>
    <submittedName>
        <fullName evidence="1">Uncharacterized protein</fullName>
    </submittedName>
</protein>
<dbReference type="Proteomes" id="UP001646157">
    <property type="component" value="Unassembled WGS sequence"/>
</dbReference>
<keyword evidence="2" id="KW-1185">Reference proteome</keyword>
<name>A0ABS2N9E5_9BACI</name>
<dbReference type="EMBL" id="JAFBDZ010000001">
    <property type="protein sequence ID" value="MBM7584458.1"/>
    <property type="molecule type" value="Genomic_DNA"/>
</dbReference>
<evidence type="ECO:0000313" key="1">
    <source>
        <dbReference type="EMBL" id="MBM7584458.1"/>
    </source>
</evidence>